<protein>
    <submittedName>
        <fullName evidence="1">Uncharacterized protein</fullName>
    </submittedName>
</protein>
<dbReference type="EMBL" id="SNRW01006077">
    <property type="protein sequence ID" value="KAA6383778.1"/>
    <property type="molecule type" value="Genomic_DNA"/>
</dbReference>
<organism evidence="1 2">
    <name type="scientific">Streblomastix strix</name>
    <dbReference type="NCBI Taxonomy" id="222440"/>
    <lineage>
        <taxon>Eukaryota</taxon>
        <taxon>Metamonada</taxon>
        <taxon>Preaxostyla</taxon>
        <taxon>Oxymonadida</taxon>
        <taxon>Streblomastigidae</taxon>
        <taxon>Streblomastix</taxon>
    </lineage>
</organism>
<name>A0A5J4VMF8_9EUKA</name>
<dbReference type="AlphaFoldDB" id="A0A5J4VMF8"/>
<proteinExistence type="predicted"/>
<evidence type="ECO:0000313" key="2">
    <source>
        <dbReference type="Proteomes" id="UP000324800"/>
    </source>
</evidence>
<gene>
    <name evidence="1" type="ORF">EZS28_020695</name>
</gene>
<comment type="caution">
    <text evidence="1">The sequence shown here is derived from an EMBL/GenBank/DDBJ whole genome shotgun (WGS) entry which is preliminary data.</text>
</comment>
<dbReference type="Proteomes" id="UP000324800">
    <property type="component" value="Unassembled WGS sequence"/>
</dbReference>
<sequence length="67" mass="7972">MRNLEGDVSALRELITIGDAHGYGIQRIFGKSENQYKFYNYYDDQNYVDQKIYYKVGKDTEEYLDCI</sequence>
<evidence type="ECO:0000313" key="1">
    <source>
        <dbReference type="EMBL" id="KAA6383778.1"/>
    </source>
</evidence>
<reference evidence="1 2" key="1">
    <citation type="submission" date="2019-03" db="EMBL/GenBank/DDBJ databases">
        <title>Single cell metagenomics reveals metabolic interactions within the superorganism composed of flagellate Streblomastix strix and complex community of Bacteroidetes bacteria on its surface.</title>
        <authorList>
            <person name="Treitli S.C."/>
            <person name="Kolisko M."/>
            <person name="Husnik F."/>
            <person name="Keeling P."/>
            <person name="Hampl V."/>
        </authorList>
    </citation>
    <scope>NUCLEOTIDE SEQUENCE [LARGE SCALE GENOMIC DNA]</scope>
    <source>
        <strain evidence="1">ST1C</strain>
    </source>
</reference>
<accession>A0A5J4VMF8</accession>